<dbReference type="InterPro" id="IPR013766">
    <property type="entry name" value="Thioredoxin_domain"/>
</dbReference>
<evidence type="ECO:0000256" key="2">
    <source>
        <dbReference type="ARBA" id="ARBA00022729"/>
    </source>
</evidence>
<dbReference type="PROSITE" id="PS51352">
    <property type="entry name" value="THIOREDOXIN_2"/>
    <property type="match status" value="1"/>
</dbReference>
<reference evidence="6" key="2">
    <citation type="journal article" date="2016" name="G3 (Bethesda)">
        <title>Genome Evolution in Three Species of Cactophilic Drosophila.</title>
        <authorList>
            <person name="Sanchez-Flores A."/>
            <person name="Penazola F."/>
            <person name="Carpinteyro-Ponce J."/>
            <person name="Nazario-Yepiz N."/>
            <person name="Abreu-Goodger C."/>
            <person name="Machado C.A."/>
            <person name="Markow T.A."/>
        </authorList>
    </citation>
    <scope>NUCLEOTIDE SEQUENCE [LARGE SCALE GENOMIC DNA]</scope>
</reference>
<dbReference type="PANTHER" id="PTHR45672">
    <property type="entry name" value="PROTEIN DISULFIDE-ISOMERASE C17H9.14C-RELATED"/>
    <property type="match status" value="1"/>
</dbReference>
<gene>
    <name evidence="7" type="primary">LOC108609573</name>
</gene>
<comment type="similarity">
    <text evidence="1">Belongs to the protein disulfide isomerase family.</text>
</comment>
<dbReference type="GeneID" id="108609573"/>
<organism evidence="6 7">
    <name type="scientific">Drosophila arizonae</name>
    <name type="common">Fruit fly</name>
    <dbReference type="NCBI Taxonomy" id="7263"/>
    <lineage>
        <taxon>Eukaryota</taxon>
        <taxon>Metazoa</taxon>
        <taxon>Ecdysozoa</taxon>
        <taxon>Arthropoda</taxon>
        <taxon>Hexapoda</taxon>
        <taxon>Insecta</taxon>
        <taxon>Pterygota</taxon>
        <taxon>Neoptera</taxon>
        <taxon>Endopterygota</taxon>
        <taxon>Diptera</taxon>
        <taxon>Brachycera</taxon>
        <taxon>Muscomorpha</taxon>
        <taxon>Ephydroidea</taxon>
        <taxon>Drosophilidae</taxon>
        <taxon>Drosophila</taxon>
    </lineage>
</organism>
<evidence type="ECO:0000256" key="3">
    <source>
        <dbReference type="SAM" id="SignalP"/>
    </source>
</evidence>
<keyword evidence="6" id="KW-1185">Reference proteome</keyword>
<evidence type="ECO:0000313" key="7">
    <source>
        <dbReference type="RefSeq" id="XP_017856782.1"/>
    </source>
</evidence>
<feature type="domain" description="Ig-like" evidence="4">
    <location>
        <begin position="191"/>
        <end position="236"/>
    </location>
</feature>
<sequence length="293" mass="32904">MLGKTGLCFITFLILASLVVQAKFQKRQWLIPLNPNSFKSSSDNQTFLVEFYVPNCKSCASLRLELNYFLTILEAGSNTNITVGTLDCIKHGNFCHELNVTDYPTVGIFQKRGEQHRFIDGSLNLQTLQQSLGLHNSGGEFVGRGSNDALRCVPGNVYHLTPGTFTQTVASGVFFIKFYSPKCFYCIQLAPKWIALAKAMKGNNICVAEFDCLASAAVCRSFNVTQVPHIAWLRNGEKVEEYTGPRDLQYLEEFAEIMIGEKYHDDDSNLSIITIKKANDLSLMLAFMIYIFR</sequence>
<dbReference type="RefSeq" id="XP_017856782.1">
    <property type="nucleotide sequence ID" value="XM_018001293.1"/>
</dbReference>
<feature type="domain" description="Thioredoxin" evidence="5">
    <location>
        <begin position="123"/>
        <end position="260"/>
    </location>
</feature>
<evidence type="ECO:0000259" key="4">
    <source>
        <dbReference type="PROSITE" id="PS50835"/>
    </source>
</evidence>
<dbReference type="SUPFAM" id="SSF52833">
    <property type="entry name" value="Thioredoxin-like"/>
    <property type="match status" value="2"/>
</dbReference>
<dbReference type="InterPro" id="IPR007110">
    <property type="entry name" value="Ig-like_dom"/>
</dbReference>
<dbReference type="PANTHER" id="PTHR45672:SF3">
    <property type="entry name" value="THIOREDOXIN DOMAIN-CONTAINING PROTEIN 5"/>
    <property type="match status" value="1"/>
</dbReference>
<dbReference type="InterPro" id="IPR036249">
    <property type="entry name" value="Thioredoxin-like_sf"/>
</dbReference>
<name>A0ABM1NP96_DROAR</name>
<accession>A0ABM1NP96</accession>
<protein>
    <submittedName>
        <fullName evidence="7">Thioredoxin domain-containing protein 5-like</fullName>
    </submittedName>
</protein>
<evidence type="ECO:0000259" key="5">
    <source>
        <dbReference type="PROSITE" id="PS51352"/>
    </source>
</evidence>
<evidence type="ECO:0000313" key="6">
    <source>
        <dbReference type="Proteomes" id="UP000694904"/>
    </source>
</evidence>
<keyword evidence="2 3" id="KW-0732">Signal</keyword>
<evidence type="ECO:0000256" key="1">
    <source>
        <dbReference type="ARBA" id="ARBA00006347"/>
    </source>
</evidence>
<reference evidence="7" key="3">
    <citation type="submission" date="2025-08" db="UniProtKB">
        <authorList>
            <consortium name="RefSeq"/>
        </authorList>
    </citation>
    <scope>IDENTIFICATION</scope>
    <source>
        <tissue evidence="7">Whole organism</tissue>
    </source>
</reference>
<proteinExistence type="inferred from homology"/>
<dbReference type="Proteomes" id="UP000694904">
    <property type="component" value="Chromosome 3"/>
</dbReference>
<reference evidence="6" key="1">
    <citation type="journal article" date="1997" name="Nucleic Acids Res.">
        <title>tRNAscan-SE: a program for improved detection of transfer RNA genes in genomic sequence.</title>
        <authorList>
            <person name="Lowe T.M."/>
            <person name="Eddy S.R."/>
        </authorList>
    </citation>
    <scope>NUCLEOTIDE SEQUENCE [LARGE SCALE GENOMIC DNA]</scope>
</reference>
<feature type="chain" id="PRO_5046452123" evidence="3">
    <location>
        <begin position="23"/>
        <end position="293"/>
    </location>
</feature>
<dbReference type="InterPro" id="IPR051063">
    <property type="entry name" value="PDI"/>
</dbReference>
<dbReference type="Gene3D" id="3.40.30.10">
    <property type="entry name" value="Glutaredoxin"/>
    <property type="match status" value="2"/>
</dbReference>
<dbReference type="Pfam" id="PF00085">
    <property type="entry name" value="Thioredoxin"/>
    <property type="match status" value="2"/>
</dbReference>
<feature type="signal peptide" evidence="3">
    <location>
        <begin position="1"/>
        <end position="22"/>
    </location>
</feature>
<dbReference type="CDD" id="cd02961">
    <property type="entry name" value="PDI_a_family"/>
    <property type="match status" value="1"/>
</dbReference>
<dbReference type="PROSITE" id="PS50835">
    <property type="entry name" value="IG_LIKE"/>
    <property type="match status" value="1"/>
</dbReference>